<dbReference type="Pfam" id="PF07396">
    <property type="entry name" value="Porin_O_P"/>
    <property type="match status" value="1"/>
</dbReference>
<dbReference type="InterPro" id="IPR010870">
    <property type="entry name" value="Porin_O/P"/>
</dbReference>
<proteinExistence type="predicted"/>
<feature type="compositionally biased region" description="Pro residues" evidence="1">
    <location>
        <begin position="49"/>
        <end position="58"/>
    </location>
</feature>
<feature type="compositionally biased region" description="Low complexity" evidence="1">
    <location>
        <begin position="59"/>
        <end position="71"/>
    </location>
</feature>
<evidence type="ECO:0008006" key="5">
    <source>
        <dbReference type="Google" id="ProtNLM"/>
    </source>
</evidence>
<dbReference type="Gene3D" id="2.40.160.10">
    <property type="entry name" value="Porin"/>
    <property type="match status" value="1"/>
</dbReference>
<dbReference type="EMBL" id="CP012333">
    <property type="protein sequence ID" value="AKU99272.1"/>
    <property type="molecule type" value="Genomic_DNA"/>
</dbReference>
<dbReference type="KEGG" id="llu:AKJ09_05936"/>
<evidence type="ECO:0000313" key="3">
    <source>
        <dbReference type="EMBL" id="AKU99272.1"/>
    </source>
</evidence>
<evidence type="ECO:0000256" key="1">
    <source>
        <dbReference type="SAM" id="MobiDB-lite"/>
    </source>
</evidence>
<keyword evidence="4" id="KW-1185">Reference proteome</keyword>
<dbReference type="RefSeq" id="WP_146650658.1">
    <property type="nucleotide sequence ID" value="NZ_CP012333.1"/>
</dbReference>
<dbReference type="SUPFAM" id="SSF56935">
    <property type="entry name" value="Porins"/>
    <property type="match status" value="1"/>
</dbReference>
<dbReference type="InterPro" id="IPR023614">
    <property type="entry name" value="Porin_dom_sf"/>
</dbReference>
<name>A0A0K1Q0L5_9BACT</name>
<dbReference type="Proteomes" id="UP000064967">
    <property type="component" value="Chromosome"/>
</dbReference>
<feature type="signal peptide" evidence="2">
    <location>
        <begin position="1"/>
        <end position="33"/>
    </location>
</feature>
<feature type="region of interest" description="Disordered" evidence="1">
    <location>
        <begin position="32"/>
        <end position="89"/>
    </location>
</feature>
<keyword evidence="2" id="KW-0732">Signal</keyword>
<reference evidence="3 4" key="1">
    <citation type="submission" date="2015-08" db="EMBL/GenBank/DDBJ databases">
        <authorList>
            <person name="Babu N.S."/>
            <person name="Beckwith C.J."/>
            <person name="Beseler K.G."/>
            <person name="Brison A."/>
            <person name="Carone J.V."/>
            <person name="Caskin T.P."/>
            <person name="Diamond M."/>
            <person name="Durham M.E."/>
            <person name="Foxe J.M."/>
            <person name="Go M."/>
            <person name="Henderson B.A."/>
            <person name="Jones I.B."/>
            <person name="McGettigan J.A."/>
            <person name="Micheletti S.J."/>
            <person name="Nasrallah M.E."/>
            <person name="Ortiz D."/>
            <person name="Piller C.R."/>
            <person name="Privatt S.R."/>
            <person name="Schneider S.L."/>
            <person name="Sharp S."/>
            <person name="Smith T.C."/>
            <person name="Stanton J.D."/>
            <person name="Ullery H.E."/>
            <person name="Wilson R.J."/>
            <person name="Serrano M.G."/>
            <person name="Buck G."/>
            <person name="Lee V."/>
            <person name="Wang Y."/>
            <person name="Carvalho R."/>
            <person name="Voegtly L."/>
            <person name="Shi R."/>
            <person name="Duckworth R."/>
            <person name="Johnson A."/>
            <person name="Loviza R."/>
            <person name="Walstead R."/>
            <person name="Shah Z."/>
            <person name="Kiflezghi M."/>
            <person name="Wade K."/>
            <person name="Ball S.L."/>
            <person name="Bradley K.W."/>
            <person name="Asai D.J."/>
            <person name="Bowman C.A."/>
            <person name="Russell D.A."/>
            <person name="Pope W.H."/>
            <person name="Jacobs-Sera D."/>
            <person name="Hendrix R.W."/>
            <person name="Hatfull G.F."/>
        </authorList>
    </citation>
    <scope>NUCLEOTIDE SEQUENCE [LARGE SCALE GENOMIC DNA]</scope>
    <source>
        <strain evidence="3 4">DSM 27648</strain>
    </source>
</reference>
<evidence type="ECO:0000313" key="4">
    <source>
        <dbReference type="Proteomes" id="UP000064967"/>
    </source>
</evidence>
<dbReference type="STRING" id="1391654.AKJ09_05936"/>
<dbReference type="AlphaFoldDB" id="A0A0K1Q0L5"/>
<gene>
    <name evidence="3" type="ORF">AKJ09_05936</name>
</gene>
<sequence>MASPLTFVRTPLGRIAIGFLALAPLTVASTSHAARDGEGPEDIGAKKTAPPPAAPPPAAAAATDTAQTTPTSVSPDTAQPAPPGAEPAPSAWDLAIYGYLRMAYDFTQKDDRYDFIGKNNGFVLDSARVGVQAKNREYNATFRVSIEGASDVLTSPNTPLGSLSVRLRDAFARWDPQPWIGIQAGQFKAPFQEEELRGTPDLMFASRAVGVDGVLTGRGFALSGIQLDRQLGVMISPSAPIGSPEFGIAYYLMVMNGNGSNQLLDDNGHLGLVGRVEANWSRYVRVGAAGFRNDRTVGTPPNLYNEEDLGVTGDVDVHAGGLEVFGAVTHLATDYPTVGASQRVQLAFHAQAAYRFDLPGFFLAPAYRFAYFDPWSKGGGEGFDTYKLTYHTVGIRAGHAKLPVQAWLNYTFTGEEADRKLTNDRLEILGQVTF</sequence>
<accession>A0A0K1Q0L5</accession>
<feature type="chain" id="PRO_5005466683" description="Phosphate-selective porin O and P" evidence="2">
    <location>
        <begin position="34"/>
        <end position="434"/>
    </location>
</feature>
<evidence type="ECO:0000256" key="2">
    <source>
        <dbReference type="SAM" id="SignalP"/>
    </source>
</evidence>
<organism evidence="3 4">
    <name type="scientific">Labilithrix luteola</name>
    <dbReference type="NCBI Taxonomy" id="1391654"/>
    <lineage>
        <taxon>Bacteria</taxon>
        <taxon>Pseudomonadati</taxon>
        <taxon>Myxococcota</taxon>
        <taxon>Polyangia</taxon>
        <taxon>Polyangiales</taxon>
        <taxon>Labilitrichaceae</taxon>
        <taxon>Labilithrix</taxon>
    </lineage>
</organism>
<dbReference type="OrthoDB" id="5486097at2"/>
<protein>
    <recommendedName>
        <fullName evidence="5">Phosphate-selective porin O and P</fullName>
    </recommendedName>
</protein>